<evidence type="ECO:0000313" key="2">
    <source>
        <dbReference type="EMBL" id="TFK57608.1"/>
    </source>
</evidence>
<sequence length="125" mass="14493">MAKGKESPKSRRKSIAVPTSAQKKPIFQRKRPHSIAPGDTVLSPRALARRVLVRLLIIESHPRISLNPILFTPETPQKHPQVYYQRRRRRRLYSDARLHAGLPQWPTQIPRTARQLRPACLRQSL</sequence>
<dbReference type="Proteomes" id="UP000305948">
    <property type="component" value="Unassembled WGS sequence"/>
</dbReference>
<name>A0A5C3NN52_9AGAM</name>
<evidence type="ECO:0000256" key="1">
    <source>
        <dbReference type="SAM" id="MobiDB-lite"/>
    </source>
</evidence>
<evidence type="ECO:0000313" key="3">
    <source>
        <dbReference type="Proteomes" id="UP000305948"/>
    </source>
</evidence>
<keyword evidence="3" id="KW-1185">Reference proteome</keyword>
<feature type="region of interest" description="Disordered" evidence="1">
    <location>
        <begin position="1"/>
        <end position="40"/>
    </location>
</feature>
<gene>
    <name evidence="2" type="ORF">OE88DRAFT_153300</name>
</gene>
<proteinExistence type="predicted"/>
<dbReference type="EMBL" id="ML213503">
    <property type="protein sequence ID" value="TFK57608.1"/>
    <property type="molecule type" value="Genomic_DNA"/>
</dbReference>
<organism evidence="2 3">
    <name type="scientific">Heliocybe sulcata</name>
    <dbReference type="NCBI Taxonomy" id="5364"/>
    <lineage>
        <taxon>Eukaryota</taxon>
        <taxon>Fungi</taxon>
        <taxon>Dikarya</taxon>
        <taxon>Basidiomycota</taxon>
        <taxon>Agaricomycotina</taxon>
        <taxon>Agaricomycetes</taxon>
        <taxon>Gloeophyllales</taxon>
        <taxon>Gloeophyllaceae</taxon>
        <taxon>Heliocybe</taxon>
    </lineage>
</organism>
<protein>
    <submittedName>
        <fullName evidence="2">Uncharacterized protein</fullName>
    </submittedName>
</protein>
<accession>A0A5C3NN52</accession>
<dbReference type="AlphaFoldDB" id="A0A5C3NN52"/>
<reference evidence="2 3" key="1">
    <citation type="journal article" date="2019" name="Nat. Ecol. Evol.">
        <title>Megaphylogeny resolves global patterns of mushroom evolution.</title>
        <authorList>
            <person name="Varga T."/>
            <person name="Krizsan K."/>
            <person name="Foldi C."/>
            <person name="Dima B."/>
            <person name="Sanchez-Garcia M."/>
            <person name="Sanchez-Ramirez S."/>
            <person name="Szollosi G.J."/>
            <person name="Szarkandi J.G."/>
            <person name="Papp V."/>
            <person name="Albert L."/>
            <person name="Andreopoulos W."/>
            <person name="Angelini C."/>
            <person name="Antonin V."/>
            <person name="Barry K.W."/>
            <person name="Bougher N.L."/>
            <person name="Buchanan P."/>
            <person name="Buyck B."/>
            <person name="Bense V."/>
            <person name="Catcheside P."/>
            <person name="Chovatia M."/>
            <person name="Cooper J."/>
            <person name="Damon W."/>
            <person name="Desjardin D."/>
            <person name="Finy P."/>
            <person name="Geml J."/>
            <person name="Haridas S."/>
            <person name="Hughes K."/>
            <person name="Justo A."/>
            <person name="Karasinski D."/>
            <person name="Kautmanova I."/>
            <person name="Kiss B."/>
            <person name="Kocsube S."/>
            <person name="Kotiranta H."/>
            <person name="LaButti K.M."/>
            <person name="Lechner B.E."/>
            <person name="Liimatainen K."/>
            <person name="Lipzen A."/>
            <person name="Lukacs Z."/>
            <person name="Mihaltcheva S."/>
            <person name="Morgado L.N."/>
            <person name="Niskanen T."/>
            <person name="Noordeloos M.E."/>
            <person name="Ohm R.A."/>
            <person name="Ortiz-Santana B."/>
            <person name="Ovrebo C."/>
            <person name="Racz N."/>
            <person name="Riley R."/>
            <person name="Savchenko A."/>
            <person name="Shiryaev A."/>
            <person name="Soop K."/>
            <person name="Spirin V."/>
            <person name="Szebenyi C."/>
            <person name="Tomsovsky M."/>
            <person name="Tulloss R.E."/>
            <person name="Uehling J."/>
            <person name="Grigoriev I.V."/>
            <person name="Vagvolgyi C."/>
            <person name="Papp T."/>
            <person name="Martin F.M."/>
            <person name="Miettinen O."/>
            <person name="Hibbett D.S."/>
            <person name="Nagy L.G."/>
        </authorList>
    </citation>
    <scope>NUCLEOTIDE SEQUENCE [LARGE SCALE GENOMIC DNA]</scope>
    <source>
        <strain evidence="2 3">OMC1185</strain>
    </source>
</reference>